<feature type="non-terminal residue" evidence="9">
    <location>
        <position position="1"/>
    </location>
</feature>
<evidence type="ECO:0000256" key="3">
    <source>
        <dbReference type="ARBA" id="ARBA00022692"/>
    </source>
</evidence>
<dbReference type="EMBL" id="BLKM01008496">
    <property type="protein sequence ID" value="GFG33893.1"/>
    <property type="molecule type" value="Genomic_DNA"/>
</dbReference>
<evidence type="ECO:0000313" key="9">
    <source>
        <dbReference type="EMBL" id="GFG30155.1"/>
    </source>
</evidence>
<keyword evidence="2" id="KW-0716">Sensory transduction</keyword>
<sequence length="67" mass="7640">SQNLHQAAYESDWQSNCNEAKHLICMIIAQAQRPVAVQAGLFGDLCLPTFGSVSRYRFKTDRRHMTQ</sequence>
<dbReference type="GO" id="GO:0005549">
    <property type="term" value="F:odorant binding"/>
    <property type="evidence" value="ECO:0007669"/>
    <property type="project" value="InterPro"/>
</dbReference>
<dbReference type="GO" id="GO:0004984">
    <property type="term" value="F:olfactory receptor activity"/>
    <property type="evidence" value="ECO:0007669"/>
    <property type="project" value="InterPro"/>
</dbReference>
<dbReference type="Proteomes" id="UP000502823">
    <property type="component" value="Unassembled WGS sequence"/>
</dbReference>
<keyword evidence="6" id="KW-0472">Membrane</keyword>
<comment type="caution">
    <text evidence="9">The sequence shown here is derived from an EMBL/GenBank/DDBJ whole genome shotgun (WGS) entry which is preliminary data.</text>
</comment>
<gene>
    <name evidence="9" type="ORF">Cfor_07548</name>
    <name evidence="10" type="ORF">Cfor_07729</name>
</gene>
<proteinExistence type="predicted"/>
<keyword evidence="5" id="KW-1133">Transmembrane helix</keyword>
<evidence type="ECO:0000256" key="5">
    <source>
        <dbReference type="ARBA" id="ARBA00022989"/>
    </source>
</evidence>
<comment type="subcellular location">
    <subcellularLocation>
        <location evidence="1">Membrane</location>
        <topology evidence="1">Multi-pass membrane protein</topology>
    </subcellularLocation>
</comment>
<dbReference type="InterPro" id="IPR004117">
    <property type="entry name" value="7tm6_olfct_rcpt"/>
</dbReference>
<dbReference type="GO" id="GO:0007165">
    <property type="term" value="P:signal transduction"/>
    <property type="evidence" value="ECO:0007669"/>
    <property type="project" value="UniProtKB-KW"/>
</dbReference>
<evidence type="ECO:0000256" key="7">
    <source>
        <dbReference type="ARBA" id="ARBA00023170"/>
    </source>
</evidence>
<dbReference type="EMBL" id="BLKM01007249">
    <property type="protein sequence ID" value="GFG30155.1"/>
    <property type="molecule type" value="Genomic_DNA"/>
</dbReference>
<protein>
    <submittedName>
        <fullName evidence="9">Uncharacterized protein</fullName>
    </submittedName>
</protein>
<evidence type="ECO:0000256" key="4">
    <source>
        <dbReference type="ARBA" id="ARBA00022725"/>
    </source>
</evidence>
<evidence type="ECO:0000313" key="11">
    <source>
        <dbReference type="Proteomes" id="UP000502823"/>
    </source>
</evidence>
<reference evidence="11" key="2">
    <citation type="submission" date="2020-01" db="EMBL/GenBank/DDBJ databases">
        <title>Draft genome sequence of the Termite Coptotermes fromosanus.</title>
        <authorList>
            <person name="Itakura S."/>
            <person name="Yosikawa Y."/>
            <person name="Umezawa K."/>
        </authorList>
    </citation>
    <scope>NUCLEOTIDE SEQUENCE [LARGE SCALE GENOMIC DNA]</scope>
</reference>
<dbReference type="AlphaFoldDB" id="A0A6L2PHU7"/>
<dbReference type="InParanoid" id="A0A6L2PHU7"/>
<organism evidence="9 11">
    <name type="scientific">Coptotermes formosanus</name>
    <name type="common">Formosan subterranean termite</name>
    <dbReference type="NCBI Taxonomy" id="36987"/>
    <lineage>
        <taxon>Eukaryota</taxon>
        <taxon>Metazoa</taxon>
        <taxon>Ecdysozoa</taxon>
        <taxon>Arthropoda</taxon>
        <taxon>Hexapoda</taxon>
        <taxon>Insecta</taxon>
        <taxon>Pterygota</taxon>
        <taxon>Neoptera</taxon>
        <taxon>Polyneoptera</taxon>
        <taxon>Dictyoptera</taxon>
        <taxon>Blattodea</taxon>
        <taxon>Blattoidea</taxon>
        <taxon>Termitoidae</taxon>
        <taxon>Rhinotermitidae</taxon>
        <taxon>Coptotermes</taxon>
    </lineage>
</organism>
<keyword evidence="3" id="KW-0812">Transmembrane</keyword>
<dbReference type="Pfam" id="PF02949">
    <property type="entry name" value="7tm_6"/>
    <property type="match status" value="1"/>
</dbReference>
<evidence type="ECO:0000313" key="10">
    <source>
        <dbReference type="EMBL" id="GFG33893.1"/>
    </source>
</evidence>
<keyword evidence="7" id="KW-0675">Receptor</keyword>
<keyword evidence="8" id="KW-0807">Transducer</keyword>
<evidence type="ECO:0000256" key="6">
    <source>
        <dbReference type="ARBA" id="ARBA00023136"/>
    </source>
</evidence>
<keyword evidence="11" id="KW-1185">Reference proteome</keyword>
<evidence type="ECO:0000256" key="2">
    <source>
        <dbReference type="ARBA" id="ARBA00022606"/>
    </source>
</evidence>
<evidence type="ECO:0000256" key="1">
    <source>
        <dbReference type="ARBA" id="ARBA00004141"/>
    </source>
</evidence>
<keyword evidence="4" id="KW-0552">Olfaction</keyword>
<dbReference type="OrthoDB" id="7634903at2759"/>
<dbReference type="GO" id="GO:0016020">
    <property type="term" value="C:membrane"/>
    <property type="evidence" value="ECO:0007669"/>
    <property type="project" value="UniProtKB-SubCell"/>
</dbReference>
<name>A0A6L2PHU7_COPFO</name>
<accession>A0A6L2PHU7</accession>
<reference evidence="9" key="1">
    <citation type="journal article" date="2020" name="J. Asia-Pac. Entomol.">
        <title>Draft genome sequence of the termite, Coptotermes formosanus: Genetic insights into the pyruvate dehydrogenase complex of the termite.</title>
        <authorList>
            <person name="Itakura S."/>
            <person name="Yosikawa Y."/>
            <person name="Togami Y."/>
            <person name="Umezawa K."/>
        </authorList>
    </citation>
    <scope>NUCLEOTIDE SEQUENCE</scope>
    <source>
        <tissue evidence="9">Head</tissue>
    </source>
</reference>
<evidence type="ECO:0000256" key="8">
    <source>
        <dbReference type="ARBA" id="ARBA00023224"/>
    </source>
</evidence>